<dbReference type="EMBL" id="CATQJL010000001">
    <property type="protein sequence ID" value="CAJ0588878.1"/>
    <property type="molecule type" value="Genomic_DNA"/>
</dbReference>
<keyword evidence="2" id="KW-1185">Reference proteome</keyword>
<evidence type="ECO:0000313" key="2">
    <source>
        <dbReference type="Proteomes" id="UP001176961"/>
    </source>
</evidence>
<name>A0AA36GFB1_CYLNA</name>
<gene>
    <name evidence="1" type="ORF">CYNAS_LOCUS861</name>
</gene>
<proteinExistence type="predicted"/>
<accession>A0AA36GFB1</accession>
<reference evidence="1" key="1">
    <citation type="submission" date="2023-07" db="EMBL/GenBank/DDBJ databases">
        <authorList>
            <consortium name="CYATHOMIX"/>
        </authorList>
    </citation>
    <scope>NUCLEOTIDE SEQUENCE</scope>
    <source>
        <strain evidence="1">N/A</strain>
    </source>
</reference>
<evidence type="ECO:0000313" key="1">
    <source>
        <dbReference type="EMBL" id="CAJ0588878.1"/>
    </source>
</evidence>
<dbReference type="Proteomes" id="UP001176961">
    <property type="component" value="Unassembled WGS sequence"/>
</dbReference>
<sequence length="104" mass="11972">MHLSSAYGPRTLLHSLTAISFIFYCRGAVFPYVVHLRLRCLLDCVFMFKLALCLWERSLCVYVDEMNLLTAWVVAKCKTEVLPLSIGGKSIISWAFCPRNRHEM</sequence>
<feature type="non-terminal residue" evidence="1">
    <location>
        <position position="104"/>
    </location>
</feature>
<organism evidence="1 2">
    <name type="scientific">Cylicocyclus nassatus</name>
    <name type="common">Nematode worm</name>
    <dbReference type="NCBI Taxonomy" id="53992"/>
    <lineage>
        <taxon>Eukaryota</taxon>
        <taxon>Metazoa</taxon>
        <taxon>Ecdysozoa</taxon>
        <taxon>Nematoda</taxon>
        <taxon>Chromadorea</taxon>
        <taxon>Rhabditida</taxon>
        <taxon>Rhabditina</taxon>
        <taxon>Rhabditomorpha</taxon>
        <taxon>Strongyloidea</taxon>
        <taxon>Strongylidae</taxon>
        <taxon>Cylicocyclus</taxon>
    </lineage>
</organism>
<dbReference type="AlphaFoldDB" id="A0AA36GFB1"/>
<protein>
    <submittedName>
        <fullName evidence="1">Uncharacterized protein</fullName>
    </submittedName>
</protein>
<comment type="caution">
    <text evidence="1">The sequence shown here is derived from an EMBL/GenBank/DDBJ whole genome shotgun (WGS) entry which is preliminary data.</text>
</comment>